<protein>
    <submittedName>
        <fullName evidence="1">Uncharacterized protein</fullName>
    </submittedName>
</protein>
<gene>
    <name evidence="1" type="ORF">BARRO_20052</name>
</gene>
<evidence type="ECO:0000313" key="1">
    <source>
        <dbReference type="EMBL" id="CBI77395.1"/>
    </source>
</evidence>
<organism evidence="1">
    <name type="scientific">Bartonella rochalimae ATCC BAA-1498</name>
    <dbReference type="NCBI Taxonomy" id="685782"/>
    <lineage>
        <taxon>Bacteria</taxon>
        <taxon>Pseudomonadati</taxon>
        <taxon>Pseudomonadota</taxon>
        <taxon>Alphaproteobacteria</taxon>
        <taxon>Hyphomicrobiales</taxon>
        <taxon>Bartonellaceae</taxon>
        <taxon>Bartonella</taxon>
    </lineage>
</organism>
<name>E6YKK7_9HYPH</name>
<dbReference type="EMBL" id="FN645456">
    <property type="protein sequence ID" value="CBI77395.1"/>
    <property type="molecule type" value="Genomic_DNA"/>
</dbReference>
<dbReference type="AlphaFoldDB" id="E6YKK7"/>
<accession>E6YKK7</accession>
<reference evidence="1" key="1">
    <citation type="journal article" date="2011" name="PLoS Genet.">
        <title>Parallel evolution of a type IV secretion system in radiating lineages of the host-restricted bacterial pathogen Bartonella.</title>
        <authorList>
            <person name="Engel P."/>
            <person name="Salzburger W."/>
            <person name="Liesch M."/>
            <person name="Chang C.C."/>
            <person name="Maruyama S."/>
            <person name="Lanz C."/>
            <person name="Calteau A."/>
            <person name="Lajus A."/>
            <person name="Medigue C."/>
            <person name="Schuster S.C."/>
            <person name="Dehio C."/>
        </authorList>
    </citation>
    <scope>NUCLEOTIDE SEQUENCE</scope>
    <source>
        <strain evidence="1">ATCC BAA-1498</strain>
    </source>
</reference>
<proteinExistence type="predicted"/>
<sequence length="47" mass="5751">MCEEIKKQLITLLFFSFSVTNHEKIYNHIKEILILRHMALRKKYESI</sequence>